<keyword evidence="5" id="KW-1185">Reference proteome</keyword>
<gene>
    <name evidence="4" type="ORF">B0T22DRAFT_468351</name>
</gene>
<sequence length="1244" mass="136642">MDPREFRGSRVPSTAEPPIGERPAKRPRLDEPAAENGQRLQQWRDPQVLLDCVTKQVLPHVDRVLVTLPRERLEVREIGKRVVAALTGAKFAEEYQRLNGRVSAEYELALAAQVPLEIEHLRNLPECQKNTPTPPPPPPPPPQAEPPSTAPRGLNPFSPRPQSSGVSAPVSRGPPPLETPVPISQVPQPISNGRRSVSSAPLVPAAHTPPAASGSPTLARSSTVPIPSPPSIPSTARAPQQQTAVPRYSHSPIPLPAIPNRPSLPSGLRHSSGPATEPKATRPDVIVIDDDDDDVKEPRKQAIATPAAPPNLVPVSAPNLSFAPSHVLPLSSTSPAVDPAFRSLTRRRAPPSRRPPIKRFQAPFATQPEQSTQLVATSSHNFRSRAHAQAWRENNGNNPGTGNGSTDVNGATHLSQWFSEFARPYVSAGDRESIVSGAGKLMRLDSSVLQTPATFHVDFTPSEIKSVRALVRQALGLAPREKRRDILKDLYKVLKKHQSQKSAILDAIEAQGQLPGRGRVELNEFFTDVITQRTSKDPSVLTLERDEYDRQGDLARTSRINSLLLAREITGHNGFSLRRPQNYINEFRRGLEDGLELRSEWTNCAGDISTIVWVSNDGFICGTTEHSDSHNQQYNKEGNLALGSCSSGTLRAYPDHRIVRPIVQKGENSTDAMRRSQSPWLYSSVVSSDYDTAHDRAYTSGFDRSVKIWKVEQSGSSMSLLGSWQHGGNVNFVAASKHYSGMVATAADVATDAVRIYNIQPDSISGSAYRSYSCSRVTDEHGNTVSTDKWAYFPATMQWGLADEVKHLLLVGYSPRSRTTDDFDIPEDRRDSGELCLWDGLTGERWRITSATTQNVFEVLWHPSQPSFIAATSPLGLDLDDGTRTQIRIFRPSDNAEYGGRAFSPVKILDCRAIDINELTIMPNSYSYCYVTAGCTDGRAYVWDTSQGDKPIHVLNHGAPVEEFSGDREKEDIGVKFTAWGTTPDRFYTGSSDGVVKVWNVRSLEHPLVRDLIEVPAPVSCGMFSPDRSKLVIGDASGRVFLLSLDEDEEKKAASFMKIQLPGSRQSKTIRVPKLLITHPEPPPPLVDAHGQPVQAQEDDDSGIRRARAFVASRQLECHPDPSIGAVQGPRYAETGFVCKEAHYNGDPGQPLLARWEAQQQDAVRAGVSRRAAGGRALKAVRRTPGAEQMHLRNVRAELDLASLSDETRRELVRDGVDLELMAEADCVDYGEGYGEEDYDEFYG</sequence>
<dbReference type="SUPFAM" id="SSF50978">
    <property type="entry name" value="WD40 repeat-like"/>
    <property type="match status" value="1"/>
</dbReference>
<dbReference type="GO" id="GO:0031932">
    <property type="term" value="C:TORC2 complex"/>
    <property type="evidence" value="ECO:0007669"/>
    <property type="project" value="InterPro"/>
</dbReference>
<feature type="repeat" description="WD" evidence="2">
    <location>
        <begin position="987"/>
        <end position="1003"/>
    </location>
</feature>
<keyword evidence="2" id="KW-0853">WD repeat</keyword>
<evidence type="ECO:0008006" key="6">
    <source>
        <dbReference type="Google" id="ProtNLM"/>
    </source>
</evidence>
<evidence type="ECO:0000313" key="5">
    <source>
        <dbReference type="Proteomes" id="UP001270362"/>
    </source>
</evidence>
<feature type="compositionally biased region" description="Polar residues" evidence="3">
    <location>
        <begin position="185"/>
        <end position="199"/>
    </location>
</feature>
<feature type="region of interest" description="Disordered" evidence="3">
    <location>
        <begin position="345"/>
        <end position="372"/>
    </location>
</feature>
<dbReference type="GO" id="GO:0031929">
    <property type="term" value="P:TOR signaling"/>
    <property type="evidence" value="ECO:0007669"/>
    <property type="project" value="InterPro"/>
</dbReference>
<dbReference type="SMART" id="SM00320">
    <property type="entry name" value="WD40"/>
    <property type="match status" value="6"/>
</dbReference>
<organism evidence="4 5">
    <name type="scientific">Podospora appendiculata</name>
    <dbReference type="NCBI Taxonomy" id="314037"/>
    <lineage>
        <taxon>Eukaryota</taxon>
        <taxon>Fungi</taxon>
        <taxon>Dikarya</taxon>
        <taxon>Ascomycota</taxon>
        <taxon>Pezizomycotina</taxon>
        <taxon>Sordariomycetes</taxon>
        <taxon>Sordariomycetidae</taxon>
        <taxon>Sordariales</taxon>
        <taxon>Podosporaceae</taxon>
        <taxon>Podospora</taxon>
    </lineage>
</organism>
<dbReference type="EMBL" id="JAULSO010000004">
    <property type="protein sequence ID" value="KAK3683603.1"/>
    <property type="molecule type" value="Genomic_DNA"/>
</dbReference>
<proteinExistence type="inferred from homology"/>
<dbReference type="InterPro" id="IPR037588">
    <property type="entry name" value="MLST8"/>
</dbReference>
<evidence type="ECO:0000313" key="4">
    <source>
        <dbReference type="EMBL" id="KAK3683603.1"/>
    </source>
</evidence>
<accession>A0AAE0X354</accession>
<dbReference type="InterPro" id="IPR001680">
    <property type="entry name" value="WD40_rpt"/>
</dbReference>
<dbReference type="Proteomes" id="UP001270362">
    <property type="component" value="Unassembled WGS sequence"/>
</dbReference>
<dbReference type="PANTHER" id="PTHR19842:SF2">
    <property type="entry name" value="WD REPEAT PROTEIN (AFU_ORTHOLOGUE AFUA_5G04300)"/>
    <property type="match status" value="1"/>
</dbReference>
<dbReference type="PANTHER" id="PTHR19842">
    <property type="entry name" value="G BETA-LIKE PROTEIN GBL"/>
    <property type="match status" value="1"/>
</dbReference>
<name>A0AAE0X354_9PEZI</name>
<dbReference type="AlphaFoldDB" id="A0AAE0X354"/>
<dbReference type="PROSITE" id="PS50082">
    <property type="entry name" value="WD_REPEATS_2"/>
    <property type="match status" value="1"/>
</dbReference>
<evidence type="ECO:0000256" key="2">
    <source>
        <dbReference type="PROSITE-ProRule" id="PRU00221"/>
    </source>
</evidence>
<comment type="caution">
    <text evidence="4">The sequence shown here is derived from an EMBL/GenBank/DDBJ whole genome shotgun (WGS) entry which is preliminary data.</text>
</comment>
<dbReference type="InterPro" id="IPR036322">
    <property type="entry name" value="WD40_repeat_dom_sf"/>
</dbReference>
<dbReference type="GO" id="GO:0031931">
    <property type="term" value="C:TORC1 complex"/>
    <property type="evidence" value="ECO:0007669"/>
    <property type="project" value="InterPro"/>
</dbReference>
<dbReference type="GO" id="GO:0032956">
    <property type="term" value="P:regulation of actin cytoskeleton organization"/>
    <property type="evidence" value="ECO:0007669"/>
    <property type="project" value="TreeGrafter"/>
</dbReference>
<protein>
    <recommendedName>
        <fullName evidence="6">Rik1-associated factor 1</fullName>
    </recommendedName>
</protein>
<feature type="region of interest" description="Disordered" evidence="3">
    <location>
        <begin position="1"/>
        <end position="44"/>
    </location>
</feature>
<feature type="region of interest" description="Disordered" evidence="3">
    <location>
        <begin position="126"/>
        <end position="287"/>
    </location>
</feature>
<dbReference type="Gene3D" id="2.130.10.10">
    <property type="entry name" value="YVTN repeat-like/Quinoprotein amine dehydrogenase"/>
    <property type="match status" value="1"/>
</dbReference>
<feature type="compositionally biased region" description="Basic and acidic residues" evidence="3">
    <location>
        <begin position="22"/>
        <end position="31"/>
    </location>
</feature>
<evidence type="ECO:0000256" key="3">
    <source>
        <dbReference type="SAM" id="MobiDB-lite"/>
    </source>
</evidence>
<feature type="compositionally biased region" description="Basic residues" evidence="3">
    <location>
        <begin position="345"/>
        <end position="357"/>
    </location>
</feature>
<comment type="similarity">
    <text evidence="1">Belongs to the WD repeat LST8 family.</text>
</comment>
<feature type="compositionally biased region" description="Pro residues" evidence="3">
    <location>
        <begin position="132"/>
        <end position="149"/>
    </location>
</feature>
<reference evidence="4" key="2">
    <citation type="submission" date="2023-06" db="EMBL/GenBank/DDBJ databases">
        <authorList>
            <consortium name="Lawrence Berkeley National Laboratory"/>
            <person name="Haridas S."/>
            <person name="Hensen N."/>
            <person name="Bonometti L."/>
            <person name="Westerberg I."/>
            <person name="Brannstrom I.O."/>
            <person name="Guillou S."/>
            <person name="Cros-Aarteil S."/>
            <person name="Calhoun S."/>
            <person name="Kuo A."/>
            <person name="Mondo S."/>
            <person name="Pangilinan J."/>
            <person name="Riley R."/>
            <person name="Labutti K."/>
            <person name="Andreopoulos B."/>
            <person name="Lipzen A."/>
            <person name="Chen C."/>
            <person name="Yanf M."/>
            <person name="Daum C."/>
            <person name="Ng V."/>
            <person name="Clum A."/>
            <person name="Steindorff A."/>
            <person name="Ohm R."/>
            <person name="Martin F."/>
            <person name="Silar P."/>
            <person name="Natvig D."/>
            <person name="Lalanne C."/>
            <person name="Gautier V."/>
            <person name="Ament-Velasquez S.L."/>
            <person name="Kruys A."/>
            <person name="Hutchinson M.I."/>
            <person name="Powell A.J."/>
            <person name="Barry K."/>
            <person name="Miller A.N."/>
            <person name="Grigoriev I.V."/>
            <person name="Debuchy R."/>
            <person name="Gladieux P."/>
            <person name="Thoren M.H."/>
            <person name="Johannesson H."/>
        </authorList>
    </citation>
    <scope>NUCLEOTIDE SEQUENCE</scope>
    <source>
        <strain evidence="4">CBS 314.62</strain>
    </source>
</reference>
<reference evidence="4" key="1">
    <citation type="journal article" date="2023" name="Mol. Phylogenet. Evol.">
        <title>Genome-scale phylogeny and comparative genomics of the fungal order Sordariales.</title>
        <authorList>
            <person name="Hensen N."/>
            <person name="Bonometti L."/>
            <person name="Westerberg I."/>
            <person name="Brannstrom I.O."/>
            <person name="Guillou S."/>
            <person name="Cros-Aarteil S."/>
            <person name="Calhoun S."/>
            <person name="Haridas S."/>
            <person name="Kuo A."/>
            <person name="Mondo S."/>
            <person name="Pangilinan J."/>
            <person name="Riley R."/>
            <person name="LaButti K."/>
            <person name="Andreopoulos B."/>
            <person name="Lipzen A."/>
            <person name="Chen C."/>
            <person name="Yan M."/>
            <person name="Daum C."/>
            <person name="Ng V."/>
            <person name="Clum A."/>
            <person name="Steindorff A."/>
            <person name="Ohm R.A."/>
            <person name="Martin F."/>
            <person name="Silar P."/>
            <person name="Natvig D.O."/>
            <person name="Lalanne C."/>
            <person name="Gautier V."/>
            <person name="Ament-Velasquez S.L."/>
            <person name="Kruys A."/>
            <person name="Hutchinson M.I."/>
            <person name="Powell A.J."/>
            <person name="Barry K."/>
            <person name="Miller A.N."/>
            <person name="Grigoriev I.V."/>
            <person name="Debuchy R."/>
            <person name="Gladieux P."/>
            <person name="Hiltunen Thoren M."/>
            <person name="Johannesson H."/>
        </authorList>
    </citation>
    <scope>NUCLEOTIDE SEQUENCE</scope>
    <source>
        <strain evidence="4">CBS 314.62</strain>
    </source>
</reference>
<dbReference type="InterPro" id="IPR015943">
    <property type="entry name" value="WD40/YVTN_repeat-like_dom_sf"/>
</dbReference>
<evidence type="ECO:0000256" key="1">
    <source>
        <dbReference type="ARBA" id="ARBA00009890"/>
    </source>
</evidence>